<name>K7P6S9_9CAUD</name>
<accession>K7P6S9</accession>
<gene>
    <name evidence="2" type="ORF">HK140_020</name>
</gene>
<evidence type="ECO:0000313" key="3">
    <source>
        <dbReference type="Proteomes" id="UP000010377"/>
    </source>
</evidence>
<keyword evidence="1" id="KW-1133">Transmembrane helix</keyword>
<keyword evidence="1" id="KW-0812">Transmembrane</keyword>
<dbReference type="OrthoDB" id="8631at10239"/>
<feature type="transmembrane region" description="Helical" evidence="1">
    <location>
        <begin position="117"/>
        <end position="144"/>
    </location>
</feature>
<sequence length="202" mass="20652">MKEVMTTIQLGGVLGKTFGRTHQRLIARTGEAAIALSKTLPGFESFMISSKRRGLTFAVFKGKRNIAADEMGFPSEGDVVRIMPVIIGSKRAGLLQTILGAVLITAAVLTGPGGIGAAFAAGGLTGFAAATGASLVLGGVIQLLSPQPSGIASKQSADNRASYAFGGVTNTAAQGYPVPLLYGKRRIGGAIISAGIYVEDQQ</sequence>
<dbReference type="EMBL" id="JQ086370">
    <property type="protein sequence ID" value="AFH20261.1"/>
    <property type="molecule type" value="Genomic_DNA"/>
</dbReference>
<dbReference type="RefSeq" id="YP_007111723.1">
    <property type="nucleotide sequence ID" value="NC_019710.1"/>
</dbReference>
<dbReference type="GeneID" id="14181546"/>
<keyword evidence="1" id="KW-0472">Membrane</keyword>
<dbReference type="Proteomes" id="UP000010377">
    <property type="component" value="Segment"/>
</dbReference>
<evidence type="ECO:0000313" key="2">
    <source>
        <dbReference type="EMBL" id="AFH20261.1"/>
    </source>
</evidence>
<feature type="transmembrane region" description="Helical" evidence="1">
    <location>
        <begin position="92"/>
        <end position="111"/>
    </location>
</feature>
<proteinExistence type="predicted"/>
<dbReference type="KEGG" id="vg:14181546"/>
<protein>
    <recommendedName>
        <fullName evidence="4">Tail assembly protein</fullName>
    </recommendedName>
</protein>
<reference evidence="2 3" key="1">
    <citation type="submission" date="2011-11" db="EMBL/GenBank/DDBJ databases">
        <title>The genomes of several lambdoid coliphages.</title>
        <authorList>
            <person name="Refardt D."/>
            <person name="Gencoglu M."/>
            <person name="Kunzli-Gontarczyk M."/>
            <person name="Bruggmann R."/>
            <person name="Kropinski A.M."/>
        </authorList>
    </citation>
    <scope>NUCLEOTIDE SEQUENCE [LARGE SCALE GENOMIC DNA]</scope>
</reference>
<evidence type="ECO:0008006" key="4">
    <source>
        <dbReference type="Google" id="ProtNLM"/>
    </source>
</evidence>
<evidence type="ECO:0000256" key="1">
    <source>
        <dbReference type="SAM" id="Phobius"/>
    </source>
</evidence>
<organism evidence="2 3">
    <name type="scientific">Enterobacteria phage HK140</name>
    <dbReference type="NCBI Taxonomy" id="1147143"/>
    <lineage>
        <taxon>Viruses</taxon>
        <taxon>Duplodnaviria</taxon>
        <taxon>Heunggongvirae</taxon>
        <taxon>Uroviricota</taxon>
        <taxon>Caudoviricetes</taxon>
        <taxon>Hendrixvirinae</taxon>
        <taxon>Yautsimvirus</taxon>
        <taxon>Yautsimvirus HK140</taxon>
    </lineage>
</organism>
<keyword evidence="3" id="KW-1185">Reference proteome</keyword>